<sequence length="266" mass="29946">MLEINYDTKIFGVIGKDIKYTLSPYIHNFSFNLLGINAVYLVFDLSEEKFNKAINSLLEIAEGLNVTIPYKEKVIAHLNGMDEISKKIGAVNTIFRKNGYNTDYIAVKSLVNEKFGNLSGFNCYIYGAGGAAKASSYALAELGCFINIINRTKSRAIELVENLNKNGFNALVKEDCEDNGLVIVNATPYSQIVPERCAKKANLVIDFVYKPVETDLIKIARNNNISFINGLEILVRQAMEAEKIWFNKSVPDEKIIEYLYARKLVW</sequence>
<dbReference type="InterPro" id="IPR036291">
    <property type="entry name" value="NAD(P)-bd_dom_sf"/>
</dbReference>
<feature type="binding site" evidence="1">
    <location>
        <position position="209"/>
    </location>
    <ligand>
        <name>shikimate</name>
        <dbReference type="ChEBI" id="CHEBI:36208"/>
    </ligand>
</feature>
<comment type="subunit">
    <text evidence="1">Homodimer.</text>
</comment>
<keyword evidence="5" id="KW-1185">Reference proteome</keyword>
<feature type="binding site" evidence="1">
    <location>
        <position position="207"/>
    </location>
    <ligand>
        <name>NADP(+)</name>
        <dbReference type="ChEBI" id="CHEBI:58349"/>
    </ligand>
</feature>
<keyword evidence="1" id="KW-0521">NADP</keyword>
<dbReference type="GO" id="GO:0008652">
    <property type="term" value="P:amino acid biosynthetic process"/>
    <property type="evidence" value="ECO:0007669"/>
    <property type="project" value="UniProtKB-KW"/>
</dbReference>
<evidence type="ECO:0000313" key="5">
    <source>
        <dbReference type="Proteomes" id="UP001319921"/>
    </source>
</evidence>
<protein>
    <recommendedName>
        <fullName evidence="1">Shikimate dehydrogenase (NADP(+))</fullName>
        <shortName evidence="1">SDH</shortName>
        <ecNumber evidence="1">1.1.1.25</ecNumber>
    </recommendedName>
</protein>
<feature type="binding site" evidence="1">
    <location>
        <position position="83"/>
    </location>
    <ligand>
        <name>NADP(+)</name>
        <dbReference type="ChEBI" id="CHEBI:58349"/>
    </ligand>
</feature>
<organism evidence="4 5">
    <name type="scientific">Saccharolobus caldissimus</name>
    <dbReference type="NCBI Taxonomy" id="1702097"/>
    <lineage>
        <taxon>Archaea</taxon>
        <taxon>Thermoproteota</taxon>
        <taxon>Thermoprotei</taxon>
        <taxon>Sulfolobales</taxon>
        <taxon>Sulfolobaceae</taxon>
        <taxon>Saccharolobus</taxon>
    </lineage>
</organism>
<dbReference type="InterPro" id="IPR006151">
    <property type="entry name" value="Shikm_DH/Glu-tRNA_Rdtase"/>
</dbReference>
<feature type="binding site" evidence="1">
    <location>
        <position position="237"/>
    </location>
    <ligand>
        <name>shikimate</name>
        <dbReference type="ChEBI" id="CHEBI:36208"/>
    </ligand>
</feature>
<evidence type="ECO:0000259" key="2">
    <source>
        <dbReference type="Pfam" id="PF01488"/>
    </source>
</evidence>
<dbReference type="Gene3D" id="3.40.50.720">
    <property type="entry name" value="NAD(P)-binding Rossmann-like Domain"/>
    <property type="match status" value="1"/>
</dbReference>
<reference evidence="4 5" key="1">
    <citation type="journal article" date="2022" name="Microbiol. Resour. Announc.">
        <title>Complete Genome Sequence of the Hyperthermophilic and Acidophilic Archaeon Saccharolobus caldissimus Strain HS-3T.</title>
        <authorList>
            <person name="Sakai H.D."/>
            <person name="Kurosawa N."/>
        </authorList>
    </citation>
    <scope>NUCLEOTIDE SEQUENCE [LARGE SCALE GENOMIC DNA]</scope>
    <source>
        <strain evidence="4 5">JCM32116</strain>
    </source>
</reference>
<dbReference type="GO" id="GO:0009423">
    <property type="term" value="P:chorismate biosynthetic process"/>
    <property type="evidence" value="ECO:0007669"/>
    <property type="project" value="UniProtKB-UniRule"/>
</dbReference>
<dbReference type="Gene3D" id="3.40.50.10860">
    <property type="entry name" value="Leucine Dehydrogenase, chain A, domain 1"/>
    <property type="match status" value="1"/>
</dbReference>
<dbReference type="CDD" id="cd01065">
    <property type="entry name" value="NAD_bind_Shikimate_DH"/>
    <property type="match status" value="1"/>
</dbReference>
<dbReference type="KEGG" id="scas:SACC_02170"/>
<dbReference type="Pfam" id="PF01488">
    <property type="entry name" value="Shikimate_DH"/>
    <property type="match status" value="1"/>
</dbReference>
<feature type="binding site" evidence="1">
    <location>
        <begin position="21"/>
        <end position="23"/>
    </location>
    <ligand>
        <name>shikimate</name>
        <dbReference type="ChEBI" id="CHEBI:36208"/>
    </ligand>
</feature>
<dbReference type="InterPro" id="IPR022893">
    <property type="entry name" value="Shikimate_DH_fam"/>
</dbReference>
<gene>
    <name evidence="1 4" type="primary">aroE</name>
    <name evidence="4" type="ORF">SACC_02170</name>
</gene>
<dbReference type="Proteomes" id="UP001319921">
    <property type="component" value="Chromosome"/>
</dbReference>
<keyword evidence="1" id="KW-0057">Aromatic amino acid biosynthesis</keyword>
<feature type="binding site" evidence="1">
    <location>
        <begin position="150"/>
        <end position="155"/>
    </location>
    <ligand>
        <name>NADP(+)</name>
        <dbReference type="ChEBI" id="CHEBI:58349"/>
    </ligand>
</feature>
<dbReference type="GO" id="GO:0019632">
    <property type="term" value="P:shikimate metabolic process"/>
    <property type="evidence" value="ECO:0007669"/>
    <property type="project" value="TreeGrafter"/>
</dbReference>
<dbReference type="PANTHER" id="PTHR21089:SF1">
    <property type="entry name" value="BIFUNCTIONAL 3-DEHYDROQUINATE DEHYDRATASE_SHIKIMATE DEHYDROGENASE, CHLOROPLASTIC"/>
    <property type="match status" value="1"/>
</dbReference>
<feature type="binding site" evidence="1">
    <location>
        <position position="92"/>
    </location>
    <ligand>
        <name>shikimate</name>
        <dbReference type="ChEBI" id="CHEBI:36208"/>
    </ligand>
</feature>
<dbReference type="GO" id="GO:0009073">
    <property type="term" value="P:aromatic amino acid family biosynthetic process"/>
    <property type="evidence" value="ECO:0007669"/>
    <property type="project" value="UniProtKB-KW"/>
</dbReference>
<feature type="binding site" evidence="1">
    <location>
        <position position="67"/>
    </location>
    <ligand>
        <name>shikimate</name>
        <dbReference type="ChEBI" id="CHEBI:36208"/>
    </ligand>
</feature>
<dbReference type="PANTHER" id="PTHR21089">
    <property type="entry name" value="SHIKIMATE DEHYDROGENASE"/>
    <property type="match status" value="1"/>
</dbReference>
<name>A0AAQ4CN19_9CREN</name>
<comment type="catalytic activity">
    <reaction evidence="1">
        <text>shikimate + NADP(+) = 3-dehydroshikimate + NADPH + H(+)</text>
        <dbReference type="Rhea" id="RHEA:17737"/>
        <dbReference type="ChEBI" id="CHEBI:15378"/>
        <dbReference type="ChEBI" id="CHEBI:16630"/>
        <dbReference type="ChEBI" id="CHEBI:36208"/>
        <dbReference type="ChEBI" id="CHEBI:57783"/>
        <dbReference type="ChEBI" id="CHEBI:58349"/>
        <dbReference type="EC" id="1.1.1.25"/>
    </reaction>
</comment>
<feature type="domain" description="Quinate/shikimate 5-dehydrogenase/glutamyl-tRNA reductase" evidence="2">
    <location>
        <begin position="110"/>
        <end position="171"/>
    </location>
</feature>
<evidence type="ECO:0000259" key="3">
    <source>
        <dbReference type="Pfam" id="PF08501"/>
    </source>
</evidence>
<feature type="domain" description="Shikimate dehydrogenase substrate binding N-terminal" evidence="3">
    <location>
        <begin position="13"/>
        <end position="94"/>
    </location>
</feature>
<feature type="binding site" evidence="1">
    <location>
        <position position="230"/>
    </location>
    <ligand>
        <name>NADP(+)</name>
        <dbReference type="ChEBI" id="CHEBI:58349"/>
    </ligand>
</feature>
<dbReference type="EC" id="1.1.1.25" evidence="1"/>
<dbReference type="EMBL" id="AP025226">
    <property type="protein sequence ID" value="BDB97200.1"/>
    <property type="molecule type" value="Genomic_DNA"/>
</dbReference>
<dbReference type="Pfam" id="PF08501">
    <property type="entry name" value="Shikimate_dh_N"/>
    <property type="match status" value="1"/>
</dbReference>
<proteinExistence type="inferred from homology"/>
<keyword evidence="1" id="KW-0028">Amino-acid biosynthesis</keyword>
<comment type="similarity">
    <text evidence="1">Belongs to the shikimate dehydrogenase family.</text>
</comment>
<dbReference type="SUPFAM" id="SSF53223">
    <property type="entry name" value="Aminoacid dehydrogenase-like, N-terminal domain"/>
    <property type="match status" value="1"/>
</dbReference>
<evidence type="ECO:0000256" key="1">
    <source>
        <dbReference type="HAMAP-Rule" id="MF_00222"/>
    </source>
</evidence>
<dbReference type="InterPro" id="IPR013708">
    <property type="entry name" value="Shikimate_DH-bd_N"/>
</dbReference>
<dbReference type="InterPro" id="IPR046346">
    <property type="entry name" value="Aminoacid_DH-like_N_sf"/>
</dbReference>
<feature type="active site" description="Proton acceptor" evidence="1">
    <location>
        <position position="71"/>
    </location>
</feature>
<dbReference type="SUPFAM" id="SSF51735">
    <property type="entry name" value="NAD(P)-binding Rossmann-fold domains"/>
    <property type="match status" value="1"/>
</dbReference>
<accession>A0AAQ4CN19</accession>
<keyword evidence="1" id="KW-0560">Oxidoreductase</keyword>
<dbReference type="RefSeq" id="WP_229571218.1">
    <property type="nucleotide sequence ID" value="NZ_AP025226.1"/>
</dbReference>
<feature type="binding site" evidence="1">
    <location>
        <begin position="127"/>
        <end position="131"/>
    </location>
    <ligand>
        <name>NADP(+)</name>
        <dbReference type="ChEBI" id="CHEBI:58349"/>
    </ligand>
</feature>
<dbReference type="HAMAP" id="MF_00222">
    <property type="entry name" value="Shikimate_DH_AroE"/>
    <property type="match status" value="1"/>
</dbReference>
<dbReference type="AlphaFoldDB" id="A0AAQ4CN19"/>
<feature type="binding site" evidence="1">
    <location>
        <position position="103"/>
    </location>
    <ligand>
        <name>shikimate</name>
        <dbReference type="ChEBI" id="CHEBI:36208"/>
    </ligand>
</feature>
<dbReference type="GeneID" id="68864941"/>
<evidence type="ECO:0000313" key="4">
    <source>
        <dbReference type="EMBL" id="BDB97200.1"/>
    </source>
</evidence>
<comment type="pathway">
    <text evidence="1">Metabolic intermediate biosynthesis; chorismate biosynthesis; chorismate from D-erythrose 4-phosphate and phosphoenolpyruvate: step 4/7.</text>
</comment>
<dbReference type="GO" id="GO:0004764">
    <property type="term" value="F:shikimate 3-dehydrogenase (NADP+) activity"/>
    <property type="evidence" value="ECO:0007669"/>
    <property type="project" value="UniProtKB-UniRule"/>
</dbReference>
<comment type="function">
    <text evidence="1">Involved in the biosynthesis of the chorismate, which leads to the biosynthesis of aromatic amino acids. Catalyzes the reversible NADPH linked reduction of 3-dehydroshikimate (DHSA) to yield shikimate (SA).</text>
</comment>